<dbReference type="EMBL" id="MLCN01000029">
    <property type="protein sequence ID" value="ONG38806.1"/>
    <property type="molecule type" value="Genomic_DNA"/>
</dbReference>
<evidence type="ECO:0000259" key="1">
    <source>
        <dbReference type="Pfam" id="PF02627"/>
    </source>
</evidence>
<name>A0A1S8CSE6_9GAMM</name>
<dbReference type="InterPro" id="IPR052512">
    <property type="entry name" value="4CMD/NDH-1_regulator"/>
</dbReference>
<comment type="caution">
    <text evidence="2">The sequence shown here is derived from an EMBL/GenBank/DDBJ whole genome shotgun (WGS) entry which is preliminary data.</text>
</comment>
<organism evidence="2 3">
    <name type="scientific">Alkanindiges hydrocarboniclasticus</name>
    <dbReference type="NCBI Taxonomy" id="1907941"/>
    <lineage>
        <taxon>Bacteria</taxon>
        <taxon>Pseudomonadati</taxon>
        <taxon>Pseudomonadota</taxon>
        <taxon>Gammaproteobacteria</taxon>
        <taxon>Moraxellales</taxon>
        <taxon>Moraxellaceae</taxon>
        <taxon>Alkanindiges</taxon>
    </lineage>
</organism>
<dbReference type="PANTHER" id="PTHR33570">
    <property type="entry name" value="4-CARBOXYMUCONOLACTONE DECARBOXYLASE FAMILY PROTEIN"/>
    <property type="match status" value="1"/>
</dbReference>
<dbReference type="OrthoDB" id="9801400at2"/>
<feature type="domain" description="Carboxymuconolactone decarboxylase-like" evidence="1">
    <location>
        <begin position="34"/>
        <end position="115"/>
    </location>
</feature>
<dbReference type="Pfam" id="PF02627">
    <property type="entry name" value="CMD"/>
    <property type="match status" value="1"/>
</dbReference>
<protein>
    <submittedName>
        <fullName evidence="2">Carboxymuconolactone decarboxylase</fullName>
    </submittedName>
</protein>
<accession>A0A1S8CSE6</accession>
<dbReference type="InterPro" id="IPR003779">
    <property type="entry name" value="CMD-like"/>
</dbReference>
<dbReference type="STRING" id="1907941.BKE30_11520"/>
<evidence type="ECO:0000313" key="3">
    <source>
        <dbReference type="Proteomes" id="UP000192132"/>
    </source>
</evidence>
<dbReference type="SUPFAM" id="SSF69118">
    <property type="entry name" value="AhpD-like"/>
    <property type="match status" value="1"/>
</dbReference>
<dbReference type="GO" id="GO:0051920">
    <property type="term" value="F:peroxiredoxin activity"/>
    <property type="evidence" value="ECO:0007669"/>
    <property type="project" value="InterPro"/>
</dbReference>
<gene>
    <name evidence="2" type="ORF">BKE30_11520</name>
</gene>
<reference evidence="2 3" key="1">
    <citation type="submission" date="2016-10" db="EMBL/GenBank/DDBJ databases">
        <title>Draft Genome sequence of Alkanindiges sp. strain H1.</title>
        <authorList>
            <person name="Subhash Y."/>
            <person name="Lee S."/>
        </authorList>
    </citation>
    <scope>NUCLEOTIDE SEQUENCE [LARGE SCALE GENOMIC DNA]</scope>
    <source>
        <strain evidence="2 3">H1</strain>
    </source>
</reference>
<sequence>MDNSMRYQAGLEKLTRIDGEAGAAVIEALSDIAPDLGKYIIEFAFGDIYCREGLSLQEREVLTLASLLSLGGCENQLKVHIHAALNIGIAANKIVEVMLHCIPYVGFPRVLNAVFTTKQIFLEQDGR</sequence>
<dbReference type="Proteomes" id="UP000192132">
    <property type="component" value="Unassembled WGS sequence"/>
</dbReference>
<dbReference type="Gene3D" id="1.20.1290.10">
    <property type="entry name" value="AhpD-like"/>
    <property type="match status" value="1"/>
</dbReference>
<dbReference type="PANTHER" id="PTHR33570:SF10">
    <property type="entry name" value="GAMMA-CARBOXYMUCONOLACTONE DECARBOXYLASE"/>
    <property type="match status" value="1"/>
</dbReference>
<dbReference type="AlphaFoldDB" id="A0A1S8CSE6"/>
<dbReference type="InterPro" id="IPR029032">
    <property type="entry name" value="AhpD-like"/>
</dbReference>
<keyword evidence="3" id="KW-1185">Reference proteome</keyword>
<proteinExistence type="predicted"/>
<evidence type="ECO:0000313" key="2">
    <source>
        <dbReference type="EMBL" id="ONG38806.1"/>
    </source>
</evidence>